<evidence type="ECO:0000256" key="5">
    <source>
        <dbReference type="ARBA" id="ARBA00022729"/>
    </source>
</evidence>
<dbReference type="InParanoid" id="A0A1C7N109"/>
<keyword evidence="9" id="KW-1015">Disulfide bond</keyword>
<feature type="domain" description="Peptidase A1" evidence="13">
    <location>
        <begin position="54"/>
        <end position="408"/>
    </location>
</feature>
<dbReference type="OrthoDB" id="771136at2759"/>
<evidence type="ECO:0000256" key="10">
    <source>
        <dbReference type="PIRSR" id="PIRSR601461-1"/>
    </source>
</evidence>
<evidence type="ECO:0000259" key="13">
    <source>
        <dbReference type="PROSITE" id="PS51767"/>
    </source>
</evidence>
<dbReference type="PANTHER" id="PTHR47966:SF65">
    <property type="entry name" value="ASPARTIC-TYPE ENDOPEPTIDASE"/>
    <property type="match status" value="1"/>
</dbReference>
<evidence type="ECO:0000256" key="1">
    <source>
        <dbReference type="ARBA" id="ARBA00001130"/>
    </source>
</evidence>
<evidence type="ECO:0000256" key="7">
    <source>
        <dbReference type="ARBA" id="ARBA00022801"/>
    </source>
</evidence>
<dbReference type="InterPro" id="IPR021109">
    <property type="entry name" value="Peptidase_aspartic_dom_sf"/>
</dbReference>
<comment type="caution">
    <text evidence="14">The sequence shown here is derived from an EMBL/GenBank/DDBJ whole genome shotgun (WGS) entry which is preliminary data.</text>
</comment>
<dbReference type="Gene3D" id="2.40.70.10">
    <property type="entry name" value="Acid Proteases"/>
    <property type="match status" value="2"/>
</dbReference>
<dbReference type="EC" id="3.4.23.21" evidence="3"/>
<dbReference type="EMBL" id="LUGH01000786">
    <property type="protein sequence ID" value="OBZ82790.1"/>
    <property type="molecule type" value="Genomic_DNA"/>
</dbReference>
<organism evidence="14 15">
    <name type="scientific">Choanephora cucurbitarum</name>
    <dbReference type="NCBI Taxonomy" id="101091"/>
    <lineage>
        <taxon>Eukaryota</taxon>
        <taxon>Fungi</taxon>
        <taxon>Fungi incertae sedis</taxon>
        <taxon>Mucoromycota</taxon>
        <taxon>Mucoromycotina</taxon>
        <taxon>Mucoromycetes</taxon>
        <taxon>Mucorales</taxon>
        <taxon>Mucorineae</taxon>
        <taxon>Choanephoraceae</taxon>
        <taxon>Choanephoroideae</taxon>
        <taxon>Choanephora</taxon>
    </lineage>
</organism>
<comment type="catalytic activity">
    <reaction evidence="1">
        <text>Hydrolysis of proteins with broad specificity similar to that of pepsin A, preferring hydrophobic residues at P1 and P1'. Clots milk and activates trypsinogen. Does not cleave 4-Gln-|-His-5, but does cleave 10-His-|-Leu-11 and 12-Val-|-Glu-13 in B chain of insulin.</text>
        <dbReference type="EC" id="3.4.23.21"/>
    </reaction>
</comment>
<gene>
    <name evidence="14" type="primary">PGC_2</name>
    <name evidence="14" type="ORF">A0J61_09158</name>
</gene>
<evidence type="ECO:0000256" key="4">
    <source>
        <dbReference type="ARBA" id="ARBA00022670"/>
    </source>
</evidence>
<feature type="chain" id="PRO_5008889414" description="rhizopuspepsin" evidence="12">
    <location>
        <begin position="19"/>
        <end position="408"/>
    </location>
</feature>
<dbReference type="SUPFAM" id="SSF50630">
    <property type="entry name" value="Acid proteases"/>
    <property type="match status" value="1"/>
</dbReference>
<evidence type="ECO:0000256" key="6">
    <source>
        <dbReference type="ARBA" id="ARBA00022750"/>
    </source>
</evidence>
<sequence>MLWKYITLSLICSLGCTSQQLIRIPIQQRHHDPILSKRQSITAVPLLNANSREYLIEVSIGTPSQKFNLTLDTGSSDVWINSSKCSKSNCPSARFSESNSNTLNQTNRSFQVQYGRGSAKGTVAYDTIAIGQLSCPSQPLGLATSTNDLSSMRSSGILGLAFPSLMRYPDQDIQFILNLVKNKLIGEPVFSIYLNRQQADNVSYTGEIVMGGYETSRFTGSIQFLPLVSYHQQTGQPLIGHTYSSTQGIYRYWTVPGQAVACRDKDNRLIYETQLPDIEPAILDTGTTLSYMPQDTVLTLLKLITTDYKERKTTSGSIVYEVNCSDFSAQDRWFDFMFSTRLEGFSSNPVTIRVPLVEMALAQEESCLFGIAPISTGFLSSVGSGWILGQTVLRSAYVVHDMVGCQVG</sequence>
<dbReference type="GO" id="GO:0006508">
    <property type="term" value="P:proteolysis"/>
    <property type="evidence" value="ECO:0007669"/>
    <property type="project" value="UniProtKB-KW"/>
</dbReference>
<keyword evidence="7 11" id="KW-0378">Hydrolase</keyword>
<dbReference type="CDD" id="cd05471">
    <property type="entry name" value="pepsin_like"/>
    <property type="match status" value="1"/>
</dbReference>
<keyword evidence="4 11" id="KW-0645">Protease</keyword>
<evidence type="ECO:0000256" key="8">
    <source>
        <dbReference type="ARBA" id="ARBA00023145"/>
    </source>
</evidence>
<feature type="non-terminal residue" evidence="14">
    <location>
        <position position="408"/>
    </location>
</feature>
<protein>
    <recommendedName>
        <fullName evidence="3">rhizopuspepsin</fullName>
        <ecNumber evidence="3">3.4.23.21</ecNumber>
    </recommendedName>
</protein>
<dbReference type="PANTHER" id="PTHR47966">
    <property type="entry name" value="BETA-SITE APP-CLEAVING ENZYME, ISOFORM A-RELATED"/>
    <property type="match status" value="1"/>
</dbReference>
<evidence type="ECO:0000256" key="2">
    <source>
        <dbReference type="ARBA" id="ARBA00007447"/>
    </source>
</evidence>
<reference evidence="14 15" key="1">
    <citation type="submission" date="2016-03" db="EMBL/GenBank/DDBJ databases">
        <title>Choanephora cucurbitarum.</title>
        <authorList>
            <person name="Min B."/>
            <person name="Park H."/>
            <person name="Park J.-H."/>
            <person name="Shin H.-D."/>
            <person name="Choi I.-G."/>
        </authorList>
    </citation>
    <scope>NUCLEOTIDE SEQUENCE [LARGE SCALE GENOMIC DNA]</scope>
    <source>
        <strain evidence="14 15">KUS-F28377</strain>
    </source>
</reference>
<evidence type="ECO:0000256" key="12">
    <source>
        <dbReference type="SAM" id="SignalP"/>
    </source>
</evidence>
<dbReference type="AlphaFoldDB" id="A0A1C7N109"/>
<dbReference type="PROSITE" id="PS00141">
    <property type="entry name" value="ASP_PROTEASE"/>
    <property type="match status" value="2"/>
</dbReference>
<accession>A0A1C7N109</accession>
<evidence type="ECO:0000256" key="3">
    <source>
        <dbReference type="ARBA" id="ARBA00013205"/>
    </source>
</evidence>
<evidence type="ECO:0000313" key="15">
    <source>
        <dbReference type="Proteomes" id="UP000093000"/>
    </source>
</evidence>
<proteinExistence type="inferred from homology"/>
<dbReference type="InterPro" id="IPR001969">
    <property type="entry name" value="Aspartic_peptidase_AS"/>
</dbReference>
<keyword evidence="15" id="KW-1185">Reference proteome</keyword>
<comment type="similarity">
    <text evidence="2 11">Belongs to the peptidase A1 family.</text>
</comment>
<name>A0A1C7N109_9FUNG</name>
<keyword evidence="8" id="KW-0865">Zymogen</keyword>
<dbReference type="FunFam" id="2.40.70.10:FF:000008">
    <property type="entry name" value="Cathepsin D"/>
    <property type="match status" value="1"/>
</dbReference>
<dbReference type="Pfam" id="PF00026">
    <property type="entry name" value="Asp"/>
    <property type="match status" value="1"/>
</dbReference>
<evidence type="ECO:0000256" key="9">
    <source>
        <dbReference type="ARBA" id="ARBA00023157"/>
    </source>
</evidence>
<keyword evidence="5 12" id="KW-0732">Signal</keyword>
<dbReference type="InterPro" id="IPR001461">
    <property type="entry name" value="Aspartic_peptidase_A1"/>
</dbReference>
<feature type="active site" evidence="10">
    <location>
        <position position="284"/>
    </location>
</feature>
<dbReference type="InterPro" id="IPR033121">
    <property type="entry name" value="PEPTIDASE_A1"/>
</dbReference>
<keyword evidence="6 11" id="KW-0064">Aspartyl protease</keyword>
<feature type="active site" evidence="10">
    <location>
        <position position="72"/>
    </location>
</feature>
<evidence type="ECO:0000313" key="14">
    <source>
        <dbReference type="EMBL" id="OBZ82790.1"/>
    </source>
</evidence>
<dbReference type="PRINTS" id="PR00792">
    <property type="entry name" value="PEPSIN"/>
</dbReference>
<feature type="signal peptide" evidence="12">
    <location>
        <begin position="1"/>
        <end position="18"/>
    </location>
</feature>
<dbReference type="STRING" id="101091.A0A1C7N109"/>
<dbReference type="Proteomes" id="UP000093000">
    <property type="component" value="Unassembled WGS sequence"/>
</dbReference>
<dbReference type="PROSITE" id="PS51767">
    <property type="entry name" value="PEPTIDASE_A1"/>
    <property type="match status" value="1"/>
</dbReference>
<evidence type="ECO:0000256" key="11">
    <source>
        <dbReference type="RuleBase" id="RU000454"/>
    </source>
</evidence>
<dbReference type="GO" id="GO:0004190">
    <property type="term" value="F:aspartic-type endopeptidase activity"/>
    <property type="evidence" value="ECO:0007669"/>
    <property type="project" value="UniProtKB-KW"/>
</dbReference>
<dbReference type="InterPro" id="IPR034164">
    <property type="entry name" value="Pepsin-like_dom"/>
</dbReference>